<dbReference type="SUPFAM" id="SSF51197">
    <property type="entry name" value="Clavaminate synthase-like"/>
    <property type="match status" value="1"/>
</dbReference>
<sequence>MSYLLSKKQIEQFIHDGFVRIDNAFSAELANAALAILWQDIPFDRFSPESWTEPVIRLGMYTQEPFIKSLNTPALYAVFDQLVGANKWIPCKSVGSFPVRFPAGKEPNDIGKHVDVSFPGDDPGNYFEWRANIKSKGRALLMLVLYSDVSSDDAPTVICKRSHLDVAKLLYPEGDRGLSFMDLAARLSDLPNRDEVLATGKAGTIYLCHPFLVHSAQSHKGTNPKFMAQPPLLLRSELNIMDQEIGFSPVEQAIRLAID</sequence>
<evidence type="ECO:0000313" key="1">
    <source>
        <dbReference type="EMBL" id="RVT98466.1"/>
    </source>
</evidence>
<dbReference type="Gene3D" id="2.60.120.620">
    <property type="entry name" value="q2cbj1_9rhob like domain"/>
    <property type="match status" value="1"/>
</dbReference>
<comment type="caution">
    <text evidence="1">The sequence shown here is derived from an EMBL/GenBank/DDBJ whole genome shotgun (WGS) entry which is preliminary data.</text>
</comment>
<proteinExistence type="predicted"/>
<name>A0A437MLJ2_9SPHI</name>
<dbReference type="AlphaFoldDB" id="A0A437MLJ2"/>
<keyword evidence="2" id="KW-1185">Reference proteome</keyword>
<protein>
    <submittedName>
        <fullName evidence="1">Phytanoyl-CoA dioxygenase</fullName>
    </submittedName>
</protein>
<dbReference type="GO" id="GO:0051213">
    <property type="term" value="F:dioxygenase activity"/>
    <property type="evidence" value="ECO:0007669"/>
    <property type="project" value="UniProtKB-KW"/>
</dbReference>
<gene>
    <name evidence="1" type="ORF">EOD41_16895</name>
</gene>
<dbReference type="RefSeq" id="WP_127707088.1">
    <property type="nucleotide sequence ID" value="NZ_SACK01000008.1"/>
</dbReference>
<dbReference type="Proteomes" id="UP000282759">
    <property type="component" value="Unassembled WGS sequence"/>
</dbReference>
<keyword evidence="1" id="KW-0223">Dioxygenase</keyword>
<evidence type="ECO:0000313" key="2">
    <source>
        <dbReference type="Proteomes" id="UP000282759"/>
    </source>
</evidence>
<accession>A0A437MLJ2</accession>
<dbReference type="EMBL" id="SACK01000008">
    <property type="protein sequence ID" value="RVT98466.1"/>
    <property type="molecule type" value="Genomic_DNA"/>
</dbReference>
<organism evidence="1 2">
    <name type="scientific">Mucilaginibacter limnophilus</name>
    <dbReference type="NCBI Taxonomy" id="1932778"/>
    <lineage>
        <taxon>Bacteria</taxon>
        <taxon>Pseudomonadati</taxon>
        <taxon>Bacteroidota</taxon>
        <taxon>Sphingobacteriia</taxon>
        <taxon>Sphingobacteriales</taxon>
        <taxon>Sphingobacteriaceae</taxon>
        <taxon>Mucilaginibacter</taxon>
    </lineage>
</organism>
<dbReference type="OrthoDB" id="9798771at2"/>
<keyword evidence="1" id="KW-0560">Oxidoreductase</keyword>
<reference evidence="1 2" key="1">
    <citation type="submission" date="2019-01" db="EMBL/GenBank/DDBJ databases">
        <authorList>
            <person name="Chen W.-M."/>
        </authorList>
    </citation>
    <scope>NUCLEOTIDE SEQUENCE [LARGE SCALE GENOMIC DNA]</scope>
    <source>
        <strain evidence="1 2">YBJ-36</strain>
    </source>
</reference>